<name>A0A9W4UIY3_9PLEO</name>
<feature type="domain" description="FAD/NAD(P)-binding" evidence="4">
    <location>
        <begin position="8"/>
        <end position="132"/>
    </location>
</feature>
<evidence type="ECO:0000256" key="3">
    <source>
        <dbReference type="ARBA" id="ARBA00023002"/>
    </source>
</evidence>
<evidence type="ECO:0000313" key="6">
    <source>
        <dbReference type="Proteomes" id="UP001152607"/>
    </source>
</evidence>
<organism evidence="5 6">
    <name type="scientific">Periconia digitata</name>
    <dbReference type="NCBI Taxonomy" id="1303443"/>
    <lineage>
        <taxon>Eukaryota</taxon>
        <taxon>Fungi</taxon>
        <taxon>Dikarya</taxon>
        <taxon>Ascomycota</taxon>
        <taxon>Pezizomycotina</taxon>
        <taxon>Dothideomycetes</taxon>
        <taxon>Pleosporomycetidae</taxon>
        <taxon>Pleosporales</taxon>
        <taxon>Massarineae</taxon>
        <taxon>Periconiaceae</taxon>
        <taxon>Periconia</taxon>
    </lineage>
</organism>
<dbReference type="OrthoDB" id="10260355at2759"/>
<dbReference type="PRINTS" id="PR00368">
    <property type="entry name" value="FADPNR"/>
</dbReference>
<comment type="caution">
    <text evidence="5">The sequence shown here is derived from an EMBL/GenBank/DDBJ whole genome shotgun (WGS) entry which is preliminary data.</text>
</comment>
<dbReference type="Pfam" id="PF07992">
    <property type="entry name" value="Pyr_redox_2"/>
    <property type="match status" value="1"/>
</dbReference>
<evidence type="ECO:0000259" key="4">
    <source>
        <dbReference type="Pfam" id="PF07992"/>
    </source>
</evidence>
<protein>
    <recommendedName>
        <fullName evidence="4">FAD/NAD(P)-binding domain-containing protein</fullName>
    </recommendedName>
</protein>
<dbReference type="PANTHER" id="PTHR48105">
    <property type="entry name" value="THIOREDOXIN REDUCTASE 1-RELATED-RELATED"/>
    <property type="match status" value="1"/>
</dbReference>
<dbReference type="Proteomes" id="UP001152607">
    <property type="component" value="Unassembled WGS sequence"/>
</dbReference>
<evidence type="ECO:0000256" key="1">
    <source>
        <dbReference type="ARBA" id="ARBA00009333"/>
    </source>
</evidence>
<dbReference type="InterPro" id="IPR036188">
    <property type="entry name" value="FAD/NAD-bd_sf"/>
</dbReference>
<comment type="similarity">
    <text evidence="1">Belongs to the class-II pyridine nucleotide-disulfide oxidoreductase family.</text>
</comment>
<dbReference type="AlphaFoldDB" id="A0A9W4UIY3"/>
<dbReference type="GO" id="GO:0097237">
    <property type="term" value="P:cellular response to toxic substance"/>
    <property type="evidence" value="ECO:0007669"/>
    <property type="project" value="UniProtKB-ARBA"/>
</dbReference>
<dbReference type="InterPro" id="IPR023753">
    <property type="entry name" value="FAD/NAD-binding_dom"/>
</dbReference>
<dbReference type="Gene3D" id="3.50.50.60">
    <property type="entry name" value="FAD/NAD(P)-binding domain"/>
    <property type="match status" value="2"/>
</dbReference>
<keyword evidence="2" id="KW-0285">Flavoprotein</keyword>
<sequence>MLVTMVVDALIVGAGPAGLSAALGLSRQRRTAVLFDSKVYRNAITPHMHNFPTWDHQAPSDFRAKALDELIRGRYSTTEYVQQRVESVEQNESGLFVAIDSTGKEWHGRKLLIASGVTDIMPDIPGFKETWLNMNIYHCLFCHGFEDSGTDSAGVIAVDNMVPPMAAHFAKMSRPFARKVILYTNGSKEVAEALAPMVQEYSDITIDSRTIKRLVPGLNGAHPAIELDTGSTCELIEHGFFAHQPRATVNIDYARKLNLKLSETGTAVATSVPFHETNVRGCFAAGDISTMFRAVAGAVSAGAACSGGIVSQL</sequence>
<dbReference type="InterPro" id="IPR050097">
    <property type="entry name" value="Ferredoxin-NADP_redctase_2"/>
</dbReference>
<dbReference type="EMBL" id="CAOQHR010000007">
    <property type="protein sequence ID" value="CAI6337021.1"/>
    <property type="molecule type" value="Genomic_DNA"/>
</dbReference>
<keyword evidence="3" id="KW-0560">Oxidoreductase</keyword>
<dbReference type="GO" id="GO:0016491">
    <property type="term" value="F:oxidoreductase activity"/>
    <property type="evidence" value="ECO:0007669"/>
    <property type="project" value="UniProtKB-KW"/>
</dbReference>
<accession>A0A9W4UIY3</accession>
<keyword evidence="6" id="KW-1185">Reference proteome</keyword>
<dbReference type="SUPFAM" id="SSF51905">
    <property type="entry name" value="FAD/NAD(P)-binding domain"/>
    <property type="match status" value="1"/>
</dbReference>
<gene>
    <name evidence="5" type="ORF">PDIGIT_LOCUS10128</name>
</gene>
<evidence type="ECO:0000256" key="2">
    <source>
        <dbReference type="ARBA" id="ARBA00022630"/>
    </source>
</evidence>
<evidence type="ECO:0000313" key="5">
    <source>
        <dbReference type="EMBL" id="CAI6337021.1"/>
    </source>
</evidence>
<dbReference type="PRINTS" id="PR00469">
    <property type="entry name" value="PNDRDTASEII"/>
</dbReference>
<proteinExistence type="inferred from homology"/>
<reference evidence="5" key="1">
    <citation type="submission" date="2023-01" db="EMBL/GenBank/DDBJ databases">
        <authorList>
            <person name="Van Ghelder C."/>
            <person name="Rancurel C."/>
        </authorList>
    </citation>
    <scope>NUCLEOTIDE SEQUENCE</scope>
    <source>
        <strain evidence="5">CNCM I-4278</strain>
    </source>
</reference>